<keyword evidence="4" id="KW-1185">Reference proteome</keyword>
<organism evidence="3 4">
    <name type="scientific">Paenibacillus solisilvae</name>
    <dbReference type="NCBI Taxonomy" id="2486751"/>
    <lineage>
        <taxon>Bacteria</taxon>
        <taxon>Bacillati</taxon>
        <taxon>Bacillota</taxon>
        <taxon>Bacilli</taxon>
        <taxon>Bacillales</taxon>
        <taxon>Paenibacillaceae</taxon>
        <taxon>Paenibacillus</taxon>
    </lineage>
</organism>
<evidence type="ECO:0000313" key="3">
    <source>
        <dbReference type="EMBL" id="MFC5652547.1"/>
    </source>
</evidence>
<dbReference type="RefSeq" id="WP_379191188.1">
    <property type="nucleotide sequence ID" value="NZ_JBHSOW010000098.1"/>
</dbReference>
<dbReference type="InterPro" id="IPR010982">
    <property type="entry name" value="Lambda_DNA-bd_dom_sf"/>
</dbReference>
<dbReference type="PROSITE" id="PS50943">
    <property type="entry name" value="HTH_CROC1"/>
    <property type="match status" value="1"/>
</dbReference>
<gene>
    <name evidence="3" type="ORF">ACFPYJ_26195</name>
</gene>
<dbReference type="Proteomes" id="UP001596047">
    <property type="component" value="Unassembled WGS sequence"/>
</dbReference>
<dbReference type="Pfam" id="PF01381">
    <property type="entry name" value="HTH_3"/>
    <property type="match status" value="1"/>
</dbReference>
<comment type="caution">
    <text evidence="3">The sequence shown here is derived from an EMBL/GenBank/DDBJ whole genome shotgun (WGS) entry which is preliminary data.</text>
</comment>
<dbReference type="InterPro" id="IPR001387">
    <property type="entry name" value="Cro/C1-type_HTH"/>
</dbReference>
<reference evidence="4" key="1">
    <citation type="journal article" date="2019" name="Int. J. Syst. Evol. Microbiol.">
        <title>The Global Catalogue of Microorganisms (GCM) 10K type strain sequencing project: providing services to taxonomists for standard genome sequencing and annotation.</title>
        <authorList>
            <consortium name="The Broad Institute Genomics Platform"/>
            <consortium name="The Broad Institute Genome Sequencing Center for Infectious Disease"/>
            <person name="Wu L."/>
            <person name="Ma J."/>
        </authorList>
    </citation>
    <scope>NUCLEOTIDE SEQUENCE [LARGE SCALE GENOMIC DNA]</scope>
    <source>
        <strain evidence="4">CGMCC 1.3240</strain>
    </source>
</reference>
<dbReference type="PANTHER" id="PTHR46558:SF11">
    <property type="entry name" value="HTH-TYPE TRANSCRIPTIONAL REGULATOR XRE"/>
    <property type="match status" value="1"/>
</dbReference>
<dbReference type="EMBL" id="JBHSOW010000098">
    <property type="protein sequence ID" value="MFC5652547.1"/>
    <property type="molecule type" value="Genomic_DNA"/>
</dbReference>
<feature type="domain" description="HTH cro/C1-type" evidence="2">
    <location>
        <begin position="10"/>
        <end position="64"/>
    </location>
</feature>
<dbReference type="Gene3D" id="1.10.260.40">
    <property type="entry name" value="lambda repressor-like DNA-binding domains"/>
    <property type="match status" value="1"/>
</dbReference>
<dbReference type="CDD" id="cd00093">
    <property type="entry name" value="HTH_XRE"/>
    <property type="match status" value="1"/>
</dbReference>
<dbReference type="SMART" id="SM00530">
    <property type="entry name" value="HTH_XRE"/>
    <property type="match status" value="1"/>
</dbReference>
<name>A0ABW0W5M1_9BACL</name>
<accession>A0ABW0W5M1</accession>
<proteinExistence type="predicted"/>
<sequence length="282" mass="30750">MDVRKIGALISELRRNKDYTQGELANLLKVSHQAVSKWERGESLPDIGLLPELSSLLGITIDALLSGEAAGKERDGRPASLEVAADSEEHYPESQLELTADDAADNSEQRTISWEHIITLAPFLPSETLEMLVETLEGETDWSSLSALAPFLGRASLERLVGKVITGSVDARQILALAPFLGKEPLDQLVDHALDNLDWEVIQGLCPFVDRATLSKLVQQEALHNPDAGVIAGLAPFLDRSDLAILVKRIQSGQLDPKHLSALAPFLPQELLHELVLPFKAV</sequence>
<protein>
    <submittedName>
        <fullName evidence="3">Helix-turn-helix transcriptional regulator</fullName>
    </submittedName>
</protein>
<keyword evidence="1" id="KW-0238">DNA-binding</keyword>
<evidence type="ECO:0000313" key="4">
    <source>
        <dbReference type="Proteomes" id="UP001596047"/>
    </source>
</evidence>
<dbReference type="PANTHER" id="PTHR46558">
    <property type="entry name" value="TRACRIPTIONAL REGULATORY PROTEIN-RELATED-RELATED"/>
    <property type="match status" value="1"/>
</dbReference>
<dbReference type="SUPFAM" id="SSF47413">
    <property type="entry name" value="lambda repressor-like DNA-binding domains"/>
    <property type="match status" value="1"/>
</dbReference>
<evidence type="ECO:0000259" key="2">
    <source>
        <dbReference type="PROSITE" id="PS50943"/>
    </source>
</evidence>
<evidence type="ECO:0000256" key="1">
    <source>
        <dbReference type="ARBA" id="ARBA00023125"/>
    </source>
</evidence>